<dbReference type="Proteomes" id="UP000657574">
    <property type="component" value="Unassembled WGS sequence"/>
</dbReference>
<keyword evidence="3" id="KW-0804">Transcription</keyword>
<dbReference type="Gene3D" id="1.10.357.10">
    <property type="entry name" value="Tetracycline Repressor, domain 2"/>
    <property type="match status" value="1"/>
</dbReference>
<evidence type="ECO:0000256" key="2">
    <source>
        <dbReference type="ARBA" id="ARBA00023125"/>
    </source>
</evidence>
<dbReference type="GO" id="GO:0000976">
    <property type="term" value="F:transcription cis-regulatory region binding"/>
    <property type="evidence" value="ECO:0007669"/>
    <property type="project" value="TreeGrafter"/>
</dbReference>
<comment type="caution">
    <text evidence="7">The sequence shown here is derived from an EMBL/GenBank/DDBJ whole genome shotgun (WGS) entry which is preliminary data.</text>
</comment>
<dbReference type="SUPFAM" id="SSF48498">
    <property type="entry name" value="Tetracyclin repressor-like, C-terminal domain"/>
    <property type="match status" value="1"/>
</dbReference>
<organism evidence="7 8">
    <name type="scientific">Streptomyces brasiliensis</name>
    <dbReference type="NCBI Taxonomy" id="1954"/>
    <lineage>
        <taxon>Bacteria</taxon>
        <taxon>Bacillati</taxon>
        <taxon>Actinomycetota</taxon>
        <taxon>Actinomycetes</taxon>
        <taxon>Kitasatosporales</taxon>
        <taxon>Streptomycetaceae</taxon>
        <taxon>Streptomyces</taxon>
    </lineage>
</organism>
<dbReference type="SUPFAM" id="SSF46689">
    <property type="entry name" value="Homeodomain-like"/>
    <property type="match status" value="1"/>
</dbReference>
<dbReference type="Pfam" id="PF21597">
    <property type="entry name" value="TetR_C_43"/>
    <property type="match status" value="1"/>
</dbReference>
<dbReference type="InterPro" id="IPR049445">
    <property type="entry name" value="TetR_SbtR-like_C"/>
</dbReference>
<feature type="domain" description="HTH tetR-type" evidence="6">
    <location>
        <begin position="134"/>
        <end position="193"/>
    </location>
</feature>
<gene>
    <name evidence="7" type="ORF">GCM10010121_006930</name>
</gene>
<name>A0A917K3D4_9ACTN</name>
<evidence type="ECO:0000259" key="6">
    <source>
        <dbReference type="PROSITE" id="PS50977"/>
    </source>
</evidence>
<keyword evidence="2 4" id="KW-0238">DNA-binding</keyword>
<dbReference type="InterPro" id="IPR001647">
    <property type="entry name" value="HTH_TetR"/>
</dbReference>
<feature type="compositionally biased region" description="Basic and acidic residues" evidence="5">
    <location>
        <begin position="1"/>
        <end position="43"/>
    </location>
</feature>
<dbReference type="Pfam" id="PF00440">
    <property type="entry name" value="TetR_N"/>
    <property type="match status" value="1"/>
</dbReference>
<dbReference type="PRINTS" id="PR00455">
    <property type="entry name" value="HTHTETR"/>
</dbReference>
<keyword evidence="1" id="KW-0805">Transcription regulation</keyword>
<protein>
    <recommendedName>
        <fullName evidence="6">HTH tetR-type domain-containing protein</fullName>
    </recommendedName>
</protein>
<evidence type="ECO:0000256" key="3">
    <source>
        <dbReference type="ARBA" id="ARBA00023163"/>
    </source>
</evidence>
<feature type="DNA-binding region" description="H-T-H motif" evidence="4">
    <location>
        <begin position="156"/>
        <end position="175"/>
    </location>
</feature>
<sequence length="304" mass="33216">MQRVLDGRQGRRDQRLQHGEHARTGREDREGEAGGLAGHEEASPKTNAEGGCRGGASGAIGAGPWRTGTGASRHRHVCPGRSHPVLLKWRYPSTVAEAYLRFNRAAPREAPVTATPFPVSEIVASQRPHRKDAARNYDALLAAAREAFAEKGAEASLEDIARRAGVGIGTLYRNFPTRRDLFESVYASEVNALCRVAEDVADLPPWQALTAWLERFTGYMVTKRAVREALNDESEIFQACRESMYSSGGPLLERAQRAGEARTDMTFSDLLRMVAGVTATSFDDDAQRDRVLAIALDGVRAAAR</sequence>
<dbReference type="GO" id="GO:0003700">
    <property type="term" value="F:DNA-binding transcription factor activity"/>
    <property type="evidence" value="ECO:0007669"/>
    <property type="project" value="TreeGrafter"/>
</dbReference>
<feature type="compositionally biased region" description="Gly residues" evidence="5">
    <location>
        <begin position="51"/>
        <end position="61"/>
    </location>
</feature>
<evidence type="ECO:0000256" key="1">
    <source>
        <dbReference type="ARBA" id="ARBA00023015"/>
    </source>
</evidence>
<evidence type="ECO:0000256" key="5">
    <source>
        <dbReference type="SAM" id="MobiDB-lite"/>
    </source>
</evidence>
<dbReference type="InterPro" id="IPR050109">
    <property type="entry name" value="HTH-type_TetR-like_transc_reg"/>
</dbReference>
<feature type="region of interest" description="Disordered" evidence="5">
    <location>
        <begin position="1"/>
        <end position="76"/>
    </location>
</feature>
<proteinExistence type="predicted"/>
<dbReference type="InterPro" id="IPR036271">
    <property type="entry name" value="Tet_transcr_reg_TetR-rel_C_sf"/>
</dbReference>
<dbReference type="PROSITE" id="PS50977">
    <property type="entry name" value="HTH_TETR_2"/>
    <property type="match status" value="1"/>
</dbReference>
<evidence type="ECO:0000313" key="8">
    <source>
        <dbReference type="Proteomes" id="UP000657574"/>
    </source>
</evidence>
<reference evidence="7" key="1">
    <citation type="journal article" date="2014" name="Int. J. Syst. Evol. Microbiol.">
        <title>Complete genome sequence of Corynebacterium casei LMG S-19264T (=DSM 44701T), isolated from a smear-ripened cheese.</title>
        <authorList>
            <consortium name="US DOE Joint Genome Institute (JGI-PGF)"/>
            <person name="Walter F."/>
            <person name="Albersmeier A."/>
            <person name="Kalinowski J."/>
            <person name="Ruckert C."/>
        </authorList>
    </citation>
    <scope>NUCLEOTIDE SEQUENCE</scope>
    <source>
        <strain evidence="7">JCM 3086</strain>
    </source>
</reference>
<dbReference type="AlphaFoldDB" id="A0A917K3D4"/>
<dbReference type="InterPro" id="IPR009057">
    <property type="entry name" value="Homeodomain-like_sf"/>
</dbReference>
<keyword evidence="8" id="KW-1185">Reference proteome</keyword>
<evidence type="ECO:0000256" key="4">
    <source>
        <dbReference type="PROSITE-ProRule" id="PRU00335"/>
    </source>
</evidence>
<evidence type="ECO:0000313" key="7">
    <source>
        <dbReference type="EMBL" id="GGI99334.1"/>
    </source>
</evidence>
<dbReference type="PANTHER" id="PTHR30055">
    <property type="entry name" value="HTH-TYPE TRANSCRIPTIONAL REGULATOR RUTR"/>
    <property type="match status" value="1"/>
</dbReference>
<reference evidence="7" key="2">
    <citation type="submission" date="2020-09" db="EMBL/GenBank/DDBJ databases">
        <authorList>
            <person name="Sun Q."/>
            <person name="Ohkuma M."/>
        </authorList>
    </citation>
    <scope>NUCLEOTIDE SEQUENCE</scope>
    <source>
        <strain evidence="7">JCM 3086</strain>
    </source>
</reference>
<dbReference type="EMBL" id="BMQA01000001">
    <property type="protein sequence ID" value="GGI99334.1"/>
    <property type="molecule type" value="Genomic_DNA"/>
</dbReference>
<dbReference type="PANTHER" id="PTHR30055:SF234">
    <property type="entry name" value="HTH-TYPE TRANSCRIPTIONAL REGULATOR BETI"/>
    <property type="match status" value="1"/>
</dbReference>
<accession>A0A917K3D4</accession>